<feature type="region of interest" description="Disordered" evidence="1">
    <location>
        <begin position="17"/>
        <end position="56"/>
    </location>
</feature>
<proteinExistence type="predicted"/>
<accession>A0A553QHE5</accession>
<dbReference type="Proteomes" id="UP000316079">
    <property type="component" value="Unassembled WGS sequence"/>
</dbReference>
<sequence length="321" mass="35616">GGYGVTVATVNADTGLLTRSGNEASPWDFSKMTSPGGPGGPGGPEGPGIPAGPRTSLQGQVFQEDLDDLLGQVGLKDLLSQQGLWHQELPVHLCHLSTWLPSFSFGSRGTCSSPWTRLACCPSITLFAFNALGSLFSLVPLKSLRTHWTLFTFITNCPPFSWETPWTLRTSLTCRASSTWISSHLAHPLDLLLLGCQADLYHLLHQVHLVCHNLIHLVHQGQAYLGHHYLLVYREFQLRGHRYALLDLVDPWPQAPHRGQVNLIFLVLPELQACRLFQHQAHQVSLKVQLVQPDLSHQVVLEHQPLLLLLALADQEYLDVL</sequence>
<evidence type="ECO:0000313" key="2">
    <source>
        <dbReference type="EMBL" id="TRY89346.1"/>
    </source>
</evidence>
<evidence type="ECO:0000256" key="1">
    <source>
        <dbReference type="SAM" id="MobiDB-lite"/>
    </source>
</evidence>
<dbReference type="AlphaFoldDB" id="A0A553QHE5"/>
<comment type="caution">
    <text evidence="2">The sequence shown here is derived from an EMBL/GenBank/DDBJ whole genome shotgun (WGS) entry which is preliminary data.</text>
</comment>
<reference evidence="2 3" key="1">
    <citation type="journal article" date="2019" name="Sci. Data">
        <title>Hybrid genome assembly and annotation of Danionella translucida.</title>
        <authorList>
            <person name="Kadobianskyi M."/>
            <person name="Schulze L."/>
            <person name="Schuelke M."/>
            <person name="Judkewitz B."/>
        </authorList>
    </citation>
    <scope>NUCLEOTIDE SEQUENCE [LARGE SCALE GENOMIC DNA]</scope>
    <source>
        <strain evidence="2 3">Bolton</strain>
    </source>
</reference>
<keyword evidence="3" id="KW-1185">Reference proteome</keyword>
<organism evidence="2 3">
    <name type="scientific">Danionella cerebrum</name>
    <dbReference type="NCBI Taxonomy" id="2873325"/>
    <lineage>
        <taxon>Eukaryota</taxon>
        <taxon>Metazoa</taxon>
        <taxon>Chordata</taxon>
        <taxon>Craniata</taxon>
        <taxon>Vertebrata</taxon>
        <taxon>Euteleostomi</taxon>
        <taxon>Actinopterygii</taxon>
        <taxon>Neopterygii</taxon>
        <taxon>Teleostei</taxon>
        <taxon>Ostariophysi</taxon>
        <taxon>Cypriniformes</taxon>
        <taxon>Danionidae</taxon>
        <taxon>Danioninae</taxon>
        <taxon>Danionella</taxon>
    </lineage>
</organism>
<feature type="compositionally biased region" description="Gly residues" evidence="1">
    <location>
        <begin position="36"/>
        <end position="46"/>
    </location>
</feature>
<gene>
    <name evidence="2" type="ORF">DNTS_003612</name>
</gene>
<name>A0A553QHE5_9TELE</name>
<dbReference type="EMBL" id="SRMA01025986">
    <property type="protein sequence ID" value="TRY89346.1"/>
    <property type="molecule type" value="Genomic_DNA"/>
</dbReference>
<evidence type="ECO:0000313" key="3">
    <source>
        <dbReference type="Proteomes" id="UP000316079"/>
    </source>
</evidence>
<feature type="non-terminal residue" evidence="2">
    <location>
        <position position="1"/>
    </location>
</feature>
<protein>
    <submittedName>
        <fullName evidence="2">Uncharacterized protein</fullName>
    </submittedName>
</protein>